<organism evidence="1 2">
    <name type="scientific">Bacillus thuringiensis</name>
    <dbReference type="NCBI Taxonomy" id="1428"/>
    <lineage>
        <taxon>Bacteria</taxon>
        <taxon>Bacillati</taxon>
        <taxon>Bacillota</taxon>
        <taxon>Bacilli</taxon>
        <taxon>Bacillales</taxon>
        <taxon>Bacillaceae</taxon>
        <taxon>Bacillus</taxon>
        <taxon>Bacillus cereus group</taxon>
    </lineage>
</organism>
<protein>
    <submittedName>
        <fullName evidence="1">Uncharacterized protein</fullName>
    </submittedName>
</protein>
<sequence length="305" mass="35440">MLIKGKSIRNVNQYIGKLQKDKKYFIGVRITEELNDTLINLGFSEDLIVGQSLTPDVKFGPKSKFNSIGKEEPQKDLPKEEISWPLYRSWRDWHGNWHSGVSFITRKRYPRKLILPPSIFMVIVEEDGQKYVISNTSISTVETDKLVICHVINLFLEIFGYTEIFEEDFSSVQQTVTIPLNWEVLPQGVLPWEKAQTYIQPVFEKASKNKQYLVSSRLETIEGFKPDFRAIGINGYRGYIIYGFTEKNIYVFESAFYGNATYIFEGNWKEISHLTKAQILNQDLCKERLVHSANWETDIEKLLIS</sequence>
<evidence type="ECO:0000313" key="1">
    <source>
        <dbReference type="EMBL" id="OUA03118.1"/>
    </source>
</evidence>
<reference evidence="1 2" key="1">
    <citation type="submission" date="2016-10" db="EMBL/GenBank/DDBJ databases">
        <title>Comparative genomics of Bacillus thuringiensis reveals a path to pathogens against multiple invertebrate hosts.</title>
        <authorList>
            <person name="Zheng J."/>
            <person name="Gao Q."/>
            <person name="Liu H."/>
            <person name="Peng D."/>
            <person name="Ruan L."/>
            <person name="Sun M."/>
        </authorList>
    </citation>
    <scope>NUCLEOTIDE SEQUENCE [LARGE SCALE GENOMIC DNA]</scope>
    <source>
        <strain evidence="1">HD5</strain>
    </source>
</reference>
<proteinExistence type="predicted"/>
<dbReference type="Proteomes" id="UP000194551">
    <property type="component" value="Unassembled WGS sequence"/>
</dbReference>
<accession>A0A9X6KED0</accession>
<dbReference type="RefSeq" id="WP_074643255.1">
    <property type="nucleotide sequence ID" value="NZ_CAKJXA010000020.1"/>
</dbReference>
<dbReference type="EMBL" id="NFEM01000069">
    <property type="protein sequence ID" value="OUA03118.1"/>
    <property type="molecule type" value="Genomic_DNA"/>
</dbReference>
<dbReference type="AlphaFoldDB" id="A0A9X6KED0"/>
<gene>
    <name evidence="1" type="ORF">BK774_13335</name>
</gene>
<comment type="caution">
    <text evidence="1">The sequence shown here is derived from an EMBL/GenBank/DDBJ whole genome shotgun (WGS) entry which is preliminary data.</text>
</comment>
<evidence type="ECO:0000313" key="2">
    <source>
        <dbReference type="Proteomes" id="UP000194551"/>
    </source>
</evidence>
<name>A0A9X6KED0_BACTU</name>